<feature type="transmembrane region" description="Helical" evidence="1">
    <location>
        <begin position="95"/>
        <end position="119"/>
    </location>
</feature>
<dbReference type="AlphaFoldDB" id="A0AAD7CLB8"/>
<name>A0AAD7CLB8_MYCRO</name>
<comment type="caution">
    <text evidence="2">The sequence shown here is derived from an EMBL/GenBank/DDBJ whole genome shotgun (WGS) entry which is preliminary data.</text>
</comment>
<evidence type="ECO:0000313" key="3">
    <source>
        <dbReference type="Proteomes" id="UP001221757"/>
    </source>
</evidence>
<organism evidence="2 3">
    <name type="scientific">Mycena rosella</name>
    <name type="common">Pink bonnet</name>
    <name type="synonym">Agaricus rosellus</name>
    <dbReference type="NCBI Taxonomy" id="1033263"/>
    <lineage>
        <taxon>Eukaryota</taxon>
        <taxon>Fungi</taxon>
        <taxon>Dikarya</taxon>
        <taxon>Basidiomycota</taxon>
        <taxon>Agaricomycotina</taxon>
        <taxon>Agaricomycetes</taxon>
        <taxon>Agaricomycetidae</taxon>
        <taxon>Agaricales</taxon>
        <taxon>Marasmiineae</taxon>
        <taxon>Mycenaceae</taxon>
        <taxon>Mycena</taxon>
    </lineage>
</organism>
<gene>
    <name evidence="2" type="ORF">B0H17DRAFT_1215241</name>
</gene>
<reference evidence="2" key="1">
    <citation type="submission" date="2023-03" db="EMBL/GenBank/DDBJ databases">
        <title>Massive genome expansion in bonnet fungi (Mycena s.s.) driven by repeated elements and novel gene families across ecological guilds.</title>
        <authorList>
            <consortium name="Lawrence Berkeley National Laboratory"/>
            <person name="Harder C.B."/>
            <person name="Miyauchi S."/>
            <person name="Viragh M."/>
            <person name="Kuo A."/>
            <person name="Thoen E."/>
            <person name="Andreopoulos B."/>
            <person name="Lu D."/>
            <person name="Skrede I."/>
            <person name="Drula E."/>
            <person name="Henrissat B."/>
            <person name="Morin E."/>
            <person name="Kohler A."/>
            <person name="Barry K."/>
            <person name="LaButti K."/>
            <person name="Morin E."/>
            <person name="Salamov A."/>
            <person name="Lipzen A."/>
            <person name="Mereny Z."/>
            <person name="Hegedus B."/>
            <person name="Baldrian P."/>
            <person name="Stursova M."/>
            <person name="Weitz H."/>
            <person name="Taylor A."/>
            <person name="Grigoriev I.V."/>
            <person name="Nagy L.G."/>
            <person name="Martin F."/>
            <person name="Kauserud H."/>
        </authorList>
    </citation>
    <scope>NUCLEOTIDE SEQUENCE</scope>
    <source>
        <strain evidence="2">CBHHK067</strain>
    </source>
</reference>
<sequence length="215" mass="24630">MPLTAGLYAEWEPKAISKLMHTGVYQLCTGEEIALLVPTLCSTADATDAVKTAAQHDTIRSMIVEDQLQQIVSKTTPKEVWDTLKEKHKDTTSRLAAMMMMMMMMMMNSIWLLLAAYYIKIGILEKKYLKDENMHTHLSFIQMENHKLPSETLLIALLQSITNTNKLKTLDVVTHLMQEYWCITRAKAQANSALHTKNKEKSFKSSKKPRCRYCK</sequence>
<keyword evidence="1" id="KW-1133">Transmembrane helix</keyword>
<keyword evidence="1" id="KW-0812">Transmembrane</keyword>
<proteinExistence type="predicted"/>
<accession>A0AAD7CLB8</accession>
<evidence type="ECO:0000256" key="1">
    <source>
        <dbReference type="SAM" id="Phobius"/>
    </source>
</evidence>
<keyword evidence="1" id="KW-0472">Membrane</keyword>
<protein>
    <submittedName>
        <fullName evidence="2">Uncharacterized protein</fullName>
    </submittedName>
</protein>
<evidence type="ECO:0000313" key="2">
    <source>
        <dbReference type="EMBL" id="KAJ7651443.1"/>
    </source>
</evidence>
<keyword evidence="3" id="KW-1185">Reference proteome</keyword>
<dbReference type="Proteomes" id="UP001221757">
    <property type="component" value="Unassembled WGS sequence"/>
</dbReference>
<dbReference type="EMBL" id="JARKIE010000361">
    <property type="protein sequence ID" value="KAJ7651443.1"/>
    <property type="molecule type" value="Genomic_DNA"/>
</dbReference>